<dbReference type="SUPFAM" id="SSF52788">
    <property type="entry name" value="Phosphotyrosine protein phosphatases I"/>
    <property type="match status" value="1"/>
</dbReference>
<dbReference type="Gene3D" id="3.40.50.2300">
    <property type="match status" value="1"/>
</dbReference>
<dbReference type="PANTHER" id="PTHR47197">
    <property type="entry name" value="PROTEIN NIRF"/>
    <property type="match status" value="1"/>
</dbReference>
<sequence>MSLSLIRIAGISAFVLTLGGSVSRSHAQTLDSQVLFVCEHGNVKSLMAASYFNQLAQERGLRYRAVSRGTAPNSTTVPNAIIQGLAGDGFNVSSFHPSAVKTSDVSASQRVITIGTELPADAQEAAQAKIEQWSDVPAASDDYSAARAAIKRHVESFVASLEATNLLTKTAVIEVSGPKGQRFDYLAIDPEDHYLLSAHLGPGIMYVVDLRTNILVKAISGVPGITGVEYISDRHKAYTSDWGEGKIGVVDLKTMAVVKRLPTESKPNGISYAQEFGKAYAVNTLAKAVSVIDVEKDEIVKILRFDSETGTPGYDSVAKRMYVSLRSTNEVAEIDPATDRIVGKYPVDGCVFDHGMAIDSEHHRAFLLCGRSQNLTVFALNSHKAIAHFPIPAGADVVKYDSGNGRVYAACSSGSISVVQEDDPDHFHKLGDVPVAQSVHSLAVDPATHRVYAPEQEEDGKPVARIIVYEASHR</sequence>
<dbReference type="Proteomes" id="UP001634747">
    <property type="component" value="Unassembled WGS sequence"/>
</dbReference>
<evidence type="ECO:0000259" key="1">
    <source>
        <dbReference type="SMART" id="SM00226"/>
    </source>
</evidence>
<dbReference type="InterPro" id="IPR051200">
    <property type="entry name" value="Host-pathogen_enzymatic-act"/>
</dbReference>
<feature type="domain" description="Phosphotyrosine protein phosphatase I" evidence="1">
    <location>
        <begin position="32"/>
        <end position="160"/>
    </location>
</feature>
<protein>
    <recommendedName>
        <fullName evidence="1">Phosphotyrosine protein phosphatase I domain-containing protein</fullName>
    </recommendedName>
</protein>
<dbReference type="InterPro" id="IPR011048">
    <property type="entry name" value="Haem_d1_sf"/>
</dbReference>
<dbReference type="SUPFAM" id="SSF51004">
    <property type="entry name" value="C-terminal (heme d1) domain of cytochrome cd1-nitrite reductase"/>
    <property type="match status" value="1"/>
</dbReference>
<dbReference type="Gene3D" id="2.130.10.10">
    <property type="entry name" value="YVTN repeat-like/Quinoprotein amine dehydrogenase"/>
    <property type="match status" value="2"/>
</dbReference>
<keyword evidence="3" id="KW-1185">Reference proteome</keyword>
<accession>A0ABW9KL49</accession>
<dbReference type="RefSeq" id="WP_263412256.1">
    <property type="nucleotide sequence ID" value="NZ_BAABBH010000001.1"/>
</dbReference>
<reference evidence="2 3" key="1">
    <citation type="submission" date="2024-12" db="EMBL/GenBank/DDBJ databases">
        <authorList>
            <person name="Lee Y."/>
        </authorList>
    </citation>
    <scope>NUCLEOTIDE SEQUENCE [LARGE SCALE GENOMIC DNA]</scope>
    <source>
        <strain evidence="2 3">03SUJ4</strain>
    </source>
</reference>
<proteinExistence type="predicted"/>
<dbReference type="InterPro" id="IPR036196">
    <property type="entry name" value="Ptyr_pPase_sf"/>
</dbReference>
<evidence type="ECO:0000313" key="3">
    <source>
        <dbReference type="Proteomes" id="UP001634747"/>
    </source>
</evidence>
<dbReference type="PANTHER" id="PTHR47197:SF3">
    <property type="entry name" value="DIHYDRO-HEME D1 DEHYDROGENASE"/>
    <property type="match status" value="1"/>
</dbReference>
<dbReference type="InterPro" id="IPR015943">
    <property type="entry name" value="WD40/YVTN_repeat-like_dom_sf"/>
</dbReference>
<name>A0ABW9KL49_9BACT</name>
<gene>
    <name evidence="2" type="ORF">ACK2TP_10840</name>
</gene>
<dbReference type="Pfam" id="PF01451">
    <property type="entry name" value="LMWPc"/>
    <property type="match status" value="1"/>
</dbReference>
<dbReference type="SMART" id="SM00226">
    <property type="entry name" value="LMWPc"/>
    <property type="match status" value="1"/>
</dbReference>
<dbReference type="InterPro" id="IPR023485">
    <property type="entry name" value="Ptyr_pPase"/>
</dbReference>
<organism evidence="2 3">
    <name type="scientific">Terriglobus aquaticus</name>
    <dbReference type="NCBI Taxonomy" id="940139"/>
    <lineage>
        <taxon>Bacteria</taxon>
        <taxon>Pseudomonadati</taxon>
        <taxon>Acidobacteriota</taxon>
        <taxon>Terriglobia</taxon>
        <taxon>Terriglobales</taxon>
        <taxon>Acidobacteriaceae</taxon>
        <taxon>Terriglobus</taxon>
    </lineage>
</organism>
<comment type="caution">
    <text evidence="2">The sequence shown here is derived from an EMBL/GenBank/DDBJ whole genome shotgun (WGS) entry which is preliminary data.</text>
</comment>
<evidence type="ECO:0000313" key="2">
    <source>
        <dbReference type="EMBL" id="MFN2976258.1"/>
    </source>
</evidence>
<dbReference type="EMBL" id="JBJYXY010000001">
    <property type="protein sequence ID" value="MFN2976258.1"/>
    <property type="molecule type" value="Genomic_DNA"/>
</dbReference>